<gene>
    <name evidence="2" type="ORF">OM33_16880</name>
</gene>
<keyword evidence="3" id="KW-1185">Reference proteome</keyword>
<dbReference type="EMBL" id="CP009889">
    <property type="protein sequence ID" value="AIY66789.1"/>
    <property type="molecule type" value="Genomic_DNA"/>
</dbReference>
<dbReference type="HOGENOM" id="CLU_650304_0_0_6"/>
<feature type="signal peptide" evidence="1">
    <location>
        <begin position="1"/>
        <end position="21"/>
    </location>
</feature>
<evidence type="ECO:0000256" key="1">
    <source>
        <dbReference type="SAM" id="SignalP"/>
    </source>
</evidence>
<dbReference type="STRING" id="1348114.OM33_16880"/>
<accession>A0A0A7EJG6</accession>
<feature type="chain" id="PRO_5002039173" description="DUF885 domain-containing protein" evidence="1">
    <location>
        <begin position="22"/>
        <end position="422"/>
    </location>
</feature>
<evidence type="ECO:0000313" key="2">
    <source>
        <dbReference type="EMBL" id="AIY66789.1"/>
    </source>
</evidence>
<reference evidence="2 3" key="1">
    <citation type="submission" date="2014-11" db="EMBL/GenBank/DDBJ databases">
        <title>Complete Genome Sequence of Pseudoalteromonas sp. Strain OCN003 Isolated from Kaneohe Bay, Oahu, Hawaii.</title>
        <authorList>
            <person name="Beurmann S."/>
            <person name="Videau P."/>
            <person name="Ushijima B."/>
            <person name="Smith A.M."/>
            <person name="Aeby G.S."/>
            <person name="Callahan S.M."/>
            <person name="Belcaid M."/>
        </authorList>
    </citation>
    <scope>NUCLEOTIDE SEQUENCE [LARGE SCALE GENOMIC DNA]</scope>
    <source>
        <strain evidence="2 3">OCN003</strain>
    </source>
</reference>
<protein>
    <recommendedName>
        <fullName evidence="4">DUF885 domain-containing protein</fullName>
    </recommendedName>
</protein>
<dbReference type="KEGG" id="pseo:OM33_16880"/>
<name>A0A0A7EJG6_9GAMM</name>
<keyword evidence="1" id="KW-0732">Signal</keyword>
<dbReference type="PANTHER" id="PTHR33361:SF2">
    <property type="entry name" value="DUF885 DOMAIN-CONTAINING PROTEIN"/>
    <property type="match status" value="1"/>
</dbReference>
<sequence>MLIRLLLLNSVVLLTSGYAKANENRFNDGFNSLVNDVTTQPYLSPQLDFANAIAVLKNQPVIPEHVLKNWQKQLKSLQPQTHCEKIAYNSLAKQLKLIEKREKLKAGLSQSSRYQGSFSDLPNGKKWYLHWLDTWLMDDITPSQLKNIASAELENAFAEYQKLKAEGADGDTYAIPATEHTRIVDAFRKREEVAKASLQRLFALSDFDSPLTIAASGLPESFPAPGIYDNQRQTFLYHPHGGVMTPSHFDWLYLHEGIPGHHLQFNVAQKQSLCPTNAFAPITFVTSEGWAAYVETLGKEIGLYQMKSSEAYALSWRVLRALRVLIDIGIHYENWSDEKAQTLWQKYLPDQPEIMEREIKRIKNWPTQVITYVYGKYLIEKAIQPHTYNRTIALNHVLKLSNQMPLALSHLDEFLPINQKNN</sequence>
<proteinExistence type="predicted"/>
<evidence type="ECO:0008006" key="4">
    <source>
        <dbReference type="Google" id="ProtNLM"/>
    </source>
</evidence>
<dbReference type="Pfam" id="PF05960">
    <property type="entry name" value="DUF885"/>
    <property type="match status" value="1"/>
</dbReference>
<evidence type="ECO:0000313" key="3">
    <source>
        <dbReference type="Proteomes" id="UP000030341"/>
    </source>
</evidence>
<dbReference type="AlphaFoldDB" id="A0A0A7EJG6"/>
<dbReference type="InterPro" id="IPR010281">
    <property type="entry name" value="DUF885"/>
</dbReference>
<dbReference type="RefSeq" id="WP_040135301.1">
    <property type="nucleotide sequence ID" value="NZ_CP009889.1"/>
</dbReference>
<dbReference type="PANTHER" id="PTHR33361">
    <property type="entry name" value="GLR0591 PROTEIN"/>
    <property type="match status" value="1"/>
</dbReference>
<dbReference type="OrthoDB" id="9760040at2"/>
<dbReference type="eggNOG" id="COG4805">
    <property type="taxonomic scope" value="Bacteria"/>
</dbReference>
<dbReference type="Proteomes" id="UP000030341">
    <property type="component" value="Chromosome 2"/>
</dbReference>
<organism evidence="2 3">
    <name type="scientific">Pseudoalteromonas piratica</name>
    <dbReference type="NCBI Taxonomy" id="1348114"/>
    <lineage>
        <taxon>Bacteria</taxon>
        <taxon>Pseudomonadati</taxon>
        <taxon>Pseudomonadota</taxon>
        <taxon>Gammaproteobacteria</taxon>
        <taxon>Alteromonadales</taxon>
        <taxon>Pseudoalteromonadaceae</taxon>
        <taxon>Pseudoalteromonas</taxon>
    </lineage>
</organism>